<dbReference type="PROSITE" id="PS50113">
    <property type="entry name" value="PAC"/>
    <property type="match status" value="1"/>
</dbReference>
<evidence type="ECO:0000313" key="6">
    <source>
        <dbReference type="Proteomes" id="UP000653472"/>
    </source>
</evidence>
<dbReference type="InterPro" id="IPR013767">
    <property type="entry name" value="PAS_fold"/>
</dbReference>
<dbReference type="InterPro" id="IPR000014">
    <property type="entry name" value="PAS"/>
</dbReference>
<feature type="domain" description="GGDEF" evidence="4">
    <location>
        <begin position="196"/>
        <end position="330"/>
    </location>
</feature>
<dbReference type="FunFam" id="3.30.70.270:FF:000001">
    <property type="entry name" value="Diguanylate cyclase domain protein"/>
    <property type="match status" value="1"/>
</dbReference>
<dbReference type="InterPro" id="IPR000700">
    <property type="entry name" value="PAS-assoc_C"/>
</dbReference>
<comment type="cofactor">
    <cofactor evidence="1">
        <name>Mg(2+)</name>
        <dbReference type="ChEBI" id="CHEBI:18420"/>
    </cofactor>
</comment>
<dbReference type="SMART" id="SM00267">
    <property type="entry name" value="GGDEF"/>
    <property type="match status" value="1"/>
</dbReference>
<dbReference type="PROSITE" id="PS50112">
    <property type="entry name" value="PAS"/>
    <property type="match status" value="1"/>
</dbReference>
<dbReference type="EMBL" id="JAAVXB010000001">
    <property type="protein sequence ID" value="NKF21033.1"/>
    <property type="molecule type" value="Genomic_DNA"/>
</dbReference>
<dbReference type="CDD" id="cd01949">
    <property type="entry name" value="GGDEF"/>
    <property type="match status" value="1"/>
</dbReference>
<dbReference type="NCBIfam" id="TIGR00254">
    <property type="entry name" value="GGDEF"/>
    <property type="match status" value="1"/>
</dbReference>
<dbReference type="Gene3D" id="3.30.70.270">
    <property type="match status" value="1"/>
</dbReference>
<dbReference type="PANTHER" id="PTHR44757:SF2">
    <property type="entry name" value="BIOFILM ARCHITECTURE MAINTENANCE PROTEIN MBAA"/>
    <property type="match status" value="1"/>
</dbReference>
<dbReference type="SUPFAM" id="SSF55073">
    <property type="entry name" value="Nucleotide cyclase"/>
    <property type="match status" value="1"/>
</dbReference>
<dbReference type="InterPro" id="IPR029787">
    <property type="entry name" value="Nucleotide_cyclase"/>
</dbReference>
<dbReference type="CDD" id="cd00130">
    <property type="entry name" value="PAS"/>
    <property type="match status" value="1"/>
</dbReference>
<proteinExistence type="predicted"/>
<keyword evidence="6" id="KW-1185">Reference proteome</keyword>
<dbReference type="Pfam" id="PF00990">
    <property type="entry name" value="GGDEF"/>
    <property type="match status" value="1"/>
</dbReference>
<dbReference type="PROSITE" id="PS50887">
    <property type="entry name" value="GGDEF"/>
    <property type="match status" value="1"/>
</dbReference>
<gene>
    <name evidence="5" type="ORF">G7Y82_01810</name>
</gene>
<dbReference type="GO" id="GO:0006355">
    <property type="term" value="P:regulation of DNA-templated transcription"/>
    <property type="evidence" value="ECO:0007669"/>
    <property type="project" value="InterPro"/>
</dbReference>
<evidence type="ECO:0000259" key="3">
    <source>
        <dbReference type="PROSITE" id="PS50113"/>
    </source>
</evidence>
<dbReference type="SUPFAM" id="SSF55785">
    <property type="entry name" value="PYP-like sensor domain (PAS domain)"/>
    <property type="match status" value="1"/>
</dbReference>
<reference evidence="5" key="1">
    <citation type="submission" date="2020-03" db="EMBL/GenBank/DDBJ databases">
        <title>Solimonas marina sp. nov., isolated from deep seawater of the Pacific Ocean.</title>
        <authorList>
            <person name="Liu X."/>
            <person name="Lai Q."/>
            <person name="Sun F."/>
            <person name="Gai Y."/>
            <person name="Li G."/>
            <person name="Shao Z."/>
        </authorList>
    </citation>
    <scope>NUCLEOTIDE SEQUENCE</scope>
    <source>
        <strain evidence="5">C16B3</strain>
    </source>
</reference>
<dbReference type="PANTHER" id="PTHR44757">
    <property type="entry name" value="DIGUANYLATE CYCLASE DGCP"/>
    <property type="match status" value="1"/>
</dbReference>
<dbReference type="InterPro" id="IPR043128">
    <property type="entry name" value="Rev_trsase/Diguanyl_cyclase"/>
</dbReference>
<evidence type="ECO:0000259" key="2">
    <source>
        <dbReference type="PROSITE" id="PS50112"/>
    </source>
</evidence>
<protein>
    <submittedName>
        <fullName evidence="5">Sensor domain-containing diguanylate cyclase</fullName>
    </submittedName>
</protein>
<dbReference type="Proteomes" id="UP000653472">
    <property type="component" value="Unassembled WGS sequence"/>
</dbReference>
<feature type="domain" description="PAC" evidence="3">
    <location>
        <begin position="112"/>
        <end position="164"/>
    </location>
</feature>
<dbReference type="NCBIfam" id="TIGR00229">
    <property type="entry name" value="sensory_box"/>
    <property type="match status" value="1"/>
</dbReference>
<name>A0A969W7Q8_9GAMM</name>
<dbReference type="AlphaFoldDB" id="A0A969W7Q8"/>
<evidence type="ECO:0000313" key="5">
    <source>
        <dbReference type="EMBL" id="NKF21033.1"/>
    </source>
</evidence>
<dbReference type="GO" id="GO:0003824">
    <property type="term" value="F:catalytic activity"/>
    <property type="evidence" value="ECO:0007669"/>
    <property type="project" value="UniProtKB-ARBA"/>
</dbReference>
<comment type="caution">
    <text evidence="5">The sequence shown here is derived from an EMBL/GenBank/DDBJ whole genome shotgun (WGS) entry which is preliminary data.</text>
</comment>
<evidence type="ECO:0000256" key="1">
    <source>
        <dbReference type="ARBA" id="ARBA00001946"/>
    </source>
</evidence>
<accession>A0A969W7Q8</accession>
<dbReference type="InterPro" id="IPR000160">
    <property type="entry name" value="GGDEF_dom"/>
</dbReference>
<dbReference type="Pfam" id="PF00989">
    <property type="entry name" value="PAS"/>
    <property type="match status" value="1"/>
</dbReference>
<organism evidence="5 6">
    <name type="scientific">Solimonas marina</name>
    <dbReference type="NCBI Taxonomy" id="2714601"/>
    <lineage>
        <taxon>Bacteria</taxon>
        <taxon>Pseudomonadati</taxon>
        <taxon>Pseudomonadota</taxon>
        <taxon>Gammaproteobacteria</taxon>
        <taxon>Nevskiales</taxon>
        <taxon>Nevskiaceae</taxon>
        <taxon>Solimonas</taxon>
    </lineage>
</organism>
<evidence type="ECO:0000259" key="4">
    <source>
        <dbReference type="PROSITE" id="PS50887"/>
    </source>
</evidence>
<dbReference type="InterPro" id="IPR052155">
    <property type="entry name" value="Biofilm_reg_signaling"/>
</dbReference>
<dbReference type="SMART" id="SM00091">
    <property type="entry name" value="PAS"/>
    <property type="match status" value="1"/>
</dbReference>
<dbReference type="Gene3D" id="3.30.450.20">
    <property type="entry name" value="PAS domain"/>
    <property type="match status" value="1"/>
</dbReference>
<sequence length="330" mass="36848">MIDPDYSPPSAVPDDPSAIRAGEYERLLTRDPQRYADAVHAISAFGVCMIDRDGRITSWNRGASRLCGWRDREIVGRPYADLFPSDVATPTPAASGTTPQQALDFARTHGHLRGESRRRRPDASQFIVDASLDVVRTGGGEIHGFVEVFHDITEQKMRQSELYERATRDGLTQLVNRTHFIDIGRQEFERARRFAEPLSVVLFDVDHFRKFNDTEGADLGDRVLVAVASALTEGLRRIDTVGRLGGDEFAVLLPRCDKGPAMEIAQRLRLRVSEARVQTESARMVGVQVTGGVAALRPLTRDFGELMRQADASLFKAKREGRNAVRAWFE</sequence>
<dbReference type="RefSeq" id="WP_168146277.1">
    <property type="nucleotide sequence ID" value="NZ_JAAVXB010000001.1"/>
</dbReference>
<dbReference type="InterPro" id="IPR035965">
    <property type="entry name" value="PAS-like_dom_sf"/>
</dbReference>
<feature type="domain" description="PAS" evidence="2">
    <location>
        <begin position="49"/>
        <end position="77"/>
    </location>
</feature>